<dbReference type="InterPro" id="IPR027749">
    <property type="entry name" value="TTLL12"/>
</dbReference>
<dbReference type="PANTHER" id="PTHR46088:SF1">
    <property type="entry name" value="TUBULIN--TYROSINE LIGASE-LIKE PROTEIN 12"/>
    <property type="match status" value="1"/>
</dbReference>
<dbReference type="GO" id="GO:0005737">
    <property type="term" value="C:cytoplasm"/>
    <property type="evidence" value="ECO:0007669"/>
    <property type="project" value="TreeGrafter"/>
</dbReference>
<accession>A0AAV2IQ46</accession>
<protein>
    <submittedName>
        <fullName evidence="1">Uncharacterized protein</fullName>
    </submittedName>
</protein>
<gene>
    <name evidence="1" type="ORF">KC01_LOCUS94</name>
</gene>
<dbReference type="PROSITE" id="PS51221">
    <property type="entry name" value="TTL"/>
    <property type="match status" value="1"/>
</dbReference>
<evidence type="ECO:0000313" key="1">
    <source>
        <dbReference type="EMBL" id="CAL1567271.1"/>
    </source>
</evidence>
<dbReference type="EMBL" id="OZ035823">
    <property type="protein sequence ID" value="CAL1567271.1"/>
    <property type="molecule type" value="Genomic_DNA"/>
</dbReference>
<name>A0AAV2IQ46_KNICA</name>
<organism evidence="1 2">
    <name type="scientific">Knipowitschia caucasica</name>
    <name type="common">Caucasian dwarf goby</name>
    <name type="synonym">Pomatoschistus caucasicus</name>
    <dbReference type="NCBI Taxonomy" id="637954"/>
    <lineage>
        <taxon>Eukaryota</taxon>
        <taxon>Metazoa</taxon>
        <taxon>Chordata</taxon>
        <taxon>Craniata</taxon>
        <taxon>Vertebrata</taxon>
        <taxon>Euteleostomi</taxon>
        <taxon>Actinopterygii</taxon>
        <taxon>Neopterygii</taxon>
        <taxon>Teleostei</taxon>
        <taxon>Neoteleostei</taxon>
        <taxon>Acanthomorphata</taxon>
        <taxon>Gobiaria</taxon>
        <taxon>Gobiiformes</taxon>
        <taxon>Gobioidei</taxon>
        <taxon>Gobiidae</taxon>
        <taxon>Gobiinae</taxon>
        <taxon>Knipowitschia</taxon>
    </lineage>
</organism>
<dbReference type="Gene3D" id="3.30.470.20">
    <property type="entry name" value="ATP-grasp fold, B domain"/>
    <property type="match status" value="1"/>
</dbReference>
<dbReference type="Proteomes" id="UP001497482">
    <property type="component" value="Chromosome 1"/>
</dbReference>
<dbReference type="AlphaFoldDB" id="A0AAV2IQ46"/>
<dbReference type="Pfam" id="PF03133">
    <property type="entry name" value="TTL"/>
    <property type="match status" value="1"/>
</dbReference>
<dbReference type="InterPro" id="IPR004344">
    <property type="entry name" value="TTL/TTLL_fam"/>
</dbReference>
<sequence length="140" mass="16607">MVLVSPQVVCKYIQDPVLFLVDHVGLVKFDLRFMVLLRSVRPLKLYVYNVFWLRFANREFSLDHFDDYEKHFTVMNYTEGATLTQIHYDEFIPMFEQQYPQHPWRNIQVSTHHLALSMALCSSGAHRVRTPVHALLLLRT</sequence>
<reference evidence="1 2" key="1">
    <citation type="submission" date="2024-04" db="EMBL/GenBank/DDBJ databases">
        <authorList>
            <person name="Waldvogel A.-M."/>
            <person name="Schoenle A."/>
        </authorList>
    </citation>
    <scope>NUCLEOTIDE SEQUENCE [LARGE SCALE GENOMIC DNA]</scope>
</reference>
<evidence type="ECO:0000313" key="2">
    <source>
        <dbReference type="Proteomes" id="UP001497482"/>
    </source>
</evidence>
<dbReference type="PANTHER" id="PTHR46088">
    <property type="entry name" value="TUBULIN--TYROSINE LIGASE-LIKE PROTEIN 12"/>
    <property type="match status" value="1"/>
</dbReference>
<keyword evidence="2" id="KW-1185">Reference proteome</keyword>
<proteinExistence type="predicted"/>